<dbReference type="EMBL" id="OBDY01000029">
    <property type="protein sequence ID" value="SNY66081.1"/>
    <property type="molecule type" value="Genomic_DNA"/>
</dbReference>
<dbReference type="RefSeq" id="WP_097327458.1">
    <property type="nucleotide sequence ID" value="NZ_OBDY01000029.1"/>
</dbReference>
<proteinExistence type="predicted"/>
<reference evidence="3" key="1">
    <citation type="submission" date="2017-09" db="EMBL/GenBank/DDBJ databases">
        <authorList>
            <person name="Varghese N."/>
            <person name="Submissions S."/>
        </authorList>
    </citation>
    <scope>NUCLEOTIDE SEQUENCE [LARGE SCALE GENOMIC DNA]</scope>
    <source>
        <strain evidence="3">CGMCC 4.6857</strain>
    </source>
</reference>
<keyword evidence="1" id="KW-1133">Transmembrane helix</keyword>
<evidence type="ECO:0000256" key="1">
    <source>
        <dbReference type="SAM" id="Phobius"/>
    </source>
</evidence>
<protein>
    <submittedName>
        <fullName evidence="2">Uncharacterized protein</fullName>
    </submittedName>
</protein>
<dbReference type="Proteomes" id="UP000219612">
    <property type="component" value="Unassembled WGS sequence"/>
</dbReference>
<dbReference type="OrthoDB" id="3370873at2"/>
<accession>A0A285K417</accession>
<feature type="transmembrane region" description="Helical" evidence="1">
    <location>
        <begin position="12"/>
        <end position="32"/>
    </location>
</feature>
<name>A0A285K417_9ACTN</name>
<keyword evidence="1" id="KW-0812">Transmembrane</keyword>
<organism evidence="2 3">
    <name type="scientific">Paractinoplanes atraurantiacus</name>
    <dbReference type="NCBI Taxonomy" id="1036182"/>
    <lineage>
        <taxon>Bacteria</taxon>
        <taxon>Bacillati</taxon>
        <taxon>Actinomycetota</taxon>
        <taxon>Actinomycetes</taxon>
        <taxon>Micromonosporales</taxon>
        <taxon>Micromonosporaceae</taxon>
        <taxon>Paractinoplanes</taxon>
    </lineage>
</organism>
<keyword evidence="3" id="KW-1185">Reference proteome</keyword>
<gene>
    <name evidence="2" type="ORF">SAMN05421748_12969</name>
</gene>
<dbReference type="AlphaFoldDB" id="A0A285K417"/>
<sequence length="306" mass="30631">MPDVVTFGSDKRFPVVGAVVVLLLALVAFLFFNRGGSEEAAPVTVTPSLCTGSAPAPSLGFPSAVTGASPVAIVIEGACTAGAALDRRDTVAGAGPWTIVVRRPGGSLGHDGAVITYPVAPSPGAASPAAPSTAAPSAAARGMVVKALGGEHVRVRGDLPVADLRAIADRVRLSGGRPVLTPPAGLSVVASGTYRPASIREVRYGTADLGEREALGGGLTFTGVAAAGGYEDHLYATGSLSSVFGGNGAIAWEPQPGLIAFIGYSGAERSEAADEALKRLAGRARAINGDGWRSTPTVAVQSNDIP</sequence>
<keyword evidence="1" id="KW-0472">Membrane</keyword>
<evidence type="ECO:0000313" key="2">
    <source>
        <dbReference type="EMBL" id="SNY66081.1"/>
    </source>
</evidence>
<evidence type="ECO:0000313" key="3">
    <source>
        <dbReference type="Proteomes" id="UP000219612"/>
    </source>
</evidence>